<organism evidence="2 3">
    <name type="scientific">Coleofasciculus chthonoplastes PCC 7420</name>
    <dbReference type="NCBI Taxonomy" id="118168"/>
    <lineage>
        <taxon>Bacteria</taxon>
        <taxon>Bacillati</taxon>
        <taxon>Cyanobacteriota</taxon>
        <taxon>Cyanophyceae</taxon>
        <taxon>Coleofasciculales</taxon>
        <taxon>Coleofasciculaceae</taxon>
        <taxon>Coleofasciculus</taxon>
    </lineage>
</organism>
<accession>B4W196</accession>
<evidence type="ECO:0000313" key="2">
    <source>
        <dbReference type="EMBL" id="EDX72040.1"/>
    </source>
</evidence>
<sequence length="329" mass="36530">MNEMAQIKIETVDLNDWKEESYEKGAGRWDVSRNGQEVIQKKNGKPTLFYSPFNVFNTKVTGKISVGNTGDDDFIGFALGFQPGDTTNSSAKYLLVDWRKGQQKRWGELAKTGLAVSMISEVPKDQAEFWGHTGKVTELARGKTLGNKGWEKNVENTFDFVYTKTNLQVSVNGSLEIDIDGDFSEGRIAFYNFSQNNVTYKAFEKKVLPSGQLQVHATFEQGVEFQNPMDTAAKIKVTPSGTWSVKDGVEITAAGEPGAELLSHVTYPNNTPYALVAVDQASDEVIEEISSAKTLSLKAGQTVIFKMNDEPGWYWDNKGCITVDWMVLD</sequence>
<gene>
    <name evidence="2" type="ORF">MC7420_7520</name>
</gene>
<keyword evidence="3" id="KW-1185">Reference proteome</keyword>
<evidence type="ECO:0000259" key="1">
    <source>
        <dbReference type="PROSITE" id="PS51236"/>
    </source>
</evidence>
<dbReference type="EMBL" id="DS989867">
    <property type="protein sequence ID" value="EDX72040.1"/>
    <property type="molecule type" value="Genomic_DNA"/>
</dbReference>
<name>B4W196_9CYAN</name>
<dbReference type="Gene3D" id="2.60.120.200">
    <property type="match status" value="1"/>
</dbReference>
<dbReference type="PROSITE" id="PS51236">
    <property type="entry name" value="TSP_CTER"/>
    <property type="match status" value="1"/>
</dbReference>
<dbReference type="GO" id="GO:0007155">
    <property type="term" value="P:cell adhesion"/>
    <property type="evidence" value="ECO:0007669"/>
    <property type="project" value="InterPro"/>
</dbReference>
<dbReference type="SUPFAM" id="SSF49899">
    <property type="entry name" value="Concanavalin A-like lectins/glucanases"/>
    <property type="match status" value="1"/>
</dbReference>
<dbReference type="HOGENOM" id="CLU_843872_0_0_3"/>
<dbReference type="AlphaFoldDB" id="B4W196"/>
<dbReference type="InterPro" id="IPR013320">
    <property type="entry name" value="ConA-like_dom_sf"/>
</dbReference>
<dbReference type="Pfam" id="PF05735">
    <property type="entry name" value="TSP_C"/>
    <property type="match status" value="1"/>
</dbReference>
<protein>
    <recommendedName>
        <fullName evidence="1">TSP C-terminal domain-containing protein</fullName>
    </recommendedName>
</protein>
<dbReference type="eggNOG" id="ENOG5030I94">
    <property type="taxonomic scope" value="Bacteria"/>
</dbReference>
<feature type="domain" description="TSP C-terminal" evidence="1">
    <location>
        <begin position="7"/>
        <end position="212"/>
    </location>
</feature>
<dbReference type="GO" id="GO:0005576">
    <property type="term" value="C:extracellular region"/>
    <property type="evidence" value="ECO:0007669"/>
    <property type="project" value="InterPro"/>
</dbReference>
<dbReference type="GO" id="GO:0005509">
    <property type="term" value="F:calcium ion binding"/>
    <property type="evidence" value="ECO:0007669"/>
    <property type="project" value="InterPro"/>
</dbReference>
<reference evidence="2 3" key="1">
    <citation type="submission" date="2008-07" db="EMBL/GenBank/DDBJ databases">
        <authorList>
            <person name="Tandeau de Marsac N."/>
            <person name="Ferriera S."/>
            <person name="Johnson J."/>
            <person name="Kravitz S."/>
            <person name="Beeson K."/>
            <person name="Sutton G."/>
            <person name="Rogers Y.-H."/>
            <person name="Friedman R."/>
            <person name="Frazier M."/>
            <person name="Venter J.C."/>
        </authorList>
    </citation>
    <scope>NUCLEOTIDE SEQUENCE [LARGE SCALE GENOMIC DNA]</scope>
    <source>
        <strain evidence="2 3">PCC 7420</strain>
    </source>
</reference>
<dbReference type="InterPro" id="IPR008859">
    <property type="entry name" value="Thrombospondin_C"/>
</dbReference>
<dbReference type="Proteomes" id="UP000003835">
    <property type="component" value="Unassembled WGS sequence"/>
</dbReference>
<evidence type="ECO:0000313" key="3">
    <source>
        <dbReference type="Proteomes" id="UP000003835"/>
    </source>
</evidence>
<proteinExistence type="predicted"/>
<dbReference type="Gene3D" id="2.60.120.430">
    <property type="entry name" value="Galactose-binding lectin"/>
    <property type="match status" value="1"/>
</dbReference>